<evidence type="ECO:0000256" key="5">
    <source>
        <dbReference type="ARBA" id="ARBA00022723"/>
    </source>
</evidence>
<evidence type="ECO:0000256" key="4">
    <source>
        <dbReference type="ARBA" id="ARBA00022722"/>
    </source>
</evidence>
<evidence type="ECO:0000256" key="6">
    <source>
        <dbReference type="ARBA" id="ARBA00022759"/>
    </source>
</evidence>
<dbReference type="InterPro" id="IPR002156">
    <property type="entry name" value="RNaseH_domain"/>
</dbReference>
<sequence length="138" mass="15506">MPYKTNISKKSKEIEAKHHKELLEDEYLLSIYSDASATKEGKGIGVEVAFYKGASLIAYKKWVPGHQGVIGNERADALAKEAIKLDPSSSRTSLAVIGTRIKQLGEREWLSYLGQYGRKAITLNPTTYAARYKWKTRK</sequence>
<comment type="catalytic activity">
    <reaction evidence="1">
        <text>Endonucleolytic cleavage to 5'-phosphomonoester.</text>
        <dbReference type="EC" id="3.1.26.4"/>
    </reaction>
</comment>
<proteinExistence type="inferred from homology"/>
<dbReference type="PANTHER" id="PTHR10642">
    <property type="entry name" value="RIBONUCLEASE H1"/>
    <property type="match status" value="1"/>
</dbReference>
<reference evidence="10" key="2">
    <citation type="journal article" date="2013" name="PLoS Genet.">
        <title>Comparative genome structure, secondary metabolite, and effector coding capacity across Cochliobolus pathogens.</title>
        <authorList>
            <person name="Condon B.J."/>
            <person name="Leng Y."/>
            <person name="Wu D."/>
            <person name="Bushley K.E."/>
            <person name="Ohm R.A."/>
            <person name="Otillar R."/>
            <person name="Martin J."/>
            <person name="Schackwitz W."/>
            <person name="Grimwood J."/>
            <person name="MohdZainudin N."/>
            <person name="Xue C."/>
            <person name="Wang R."/>
            <person name="Manning V.A."/>
            <person name="Dhillon B."/>
            <person name="Tu Z.J."/>
            <person name="Steffenson B.J."/>
            <person name="Salamov A."/>
            <person name="Sun H."/>
            <person name="Lowry S."/>
            <person name="LaButti K."/>
            <person name="Han J."/>
            <person name="Copeland A."/>
            <person name="Lindquist E."/>
            <person name="Barry K."/>
            <person name="Schmutz J."/>
            <person name="Baker S.E."/>
            <person name="Ciuffetti L.M."/>
            <person name="Grigoriev I.V."/>
            <person name="Zhong S."/>
            <person name="Turgeon B.G."/>
        </authorList>
    </citation>
    <scope>NUCLEOTIDE SEQUENCE [LARGE SCALE GENOMIC DNA]</scope>
    <source>
        <strain evidence="10">C5 / ATCC 48332 / race O</strain>
    </source>
</reference>
<dbReference type="HOGENOM" id="CLU_1855082_0_0_1"/>
<dbReference type="Gene3D" id="3.30.420.10">
    <property type="entry name" value="Ribonuclease H-like superfamily/Ribonuclease H"/>
    <property type="match status" value="1"/>
</dbReference>
<evidence type="ECO:0000256" key="1">
    <source>
        <dbReference type="ARBA" id="ARBA00000077"/>
    </source>
</evidence>
<evidence type="ECO:0000256" key="7">
    <source>
        <dbReference type="ARBA" id="ARBA00022801"/>
    </source>
</evidence>
<gene>
    <name evidence="9" type="ORF">COCHEDRAFT_1209697</name>
</gene>
<keyword evidence="7" id="KW-0378">Hydrolase</keyword>
<reference evidence="9 10" key="1">
    <citation type="journal article" date="2012" name="PLoS Pathog.">
        <title>Diverse lifestyles and strategies of plant pathogenesis encoded in the genomes of eighteen Dothideomycetes fungi.</title>
        <authorList>
            <person name="Ohm R.A."/>
            <person name="Feau N."/>
            <person name="Henrissat B."/>
            <person name="Schoch C.L."/>
            <person name="Horwitz B.A."/>
            <person name="Barry K.W."/>
            <person name="Condon B.J."/>
            <person name="Copeland A.C."/>
            <person name="Dhillon B."/>
            <person name="Glaser F."/>
            <person name="Hesse C.N."/>
            <person name="Kosti I."/>
            <person name="LaButti K."/>
            <person name="Lindquist E.A."/>
            <person name="Lucas S."/>
            <person name="Salamov A.A."/>
            <person name="Bradshaw R.E."/>
            <person name="Ciuffetti L."/>
            <person name="Hamelin R.C."/>
            <person name="Kema G.H.J."/>
            <person name="Lawrence C."/>
            <person name="Scott J.A."/>
            <person name="Spatafora J.W."/>
            <person name="Turgeon B.G."/>
            <person name="de Wit P.J.G.M."/>
            <person name="Zhong S."/>
            <person name="Goodwin S.B."/>
            <person name="Grigoriev I.V."/>
        </authorList>
    </citation>
    <scope>NUCLEOTIDE SEQUENCE [LARGE SCALE GENOMIC DNA]</scope>
    <source>
        <strain evidence="10">C5 / ATCC 48332 / race O</strain>
    </source>
</reference>
<evidence type="ECO:0000256" key="2">
    <source>
        <dbReference type="ARBA" id="ARBA00005300"/>
    </source>
</evidence>
<dbReference type="SUPFAM" id="SSF53098">
    <property type="entry name" value="Ribonuclease H-like"/>
    <property type="match status" value="1"/>
</dbReference>
<dbReference type="PROSITE" id="PS50879">
    <property type="entry name" value="RNASE_H_1"/>
    <property type="match status" value="1"/>
</dbReference>
<organism evidence="9 10">
    <name type="scientific">Cochliobolus heterostrophus (strain C5 / ATCC 48332 / race O)</name>
    <name type="common">Southern corn leaf blight fungus</name>
    <name type="synonym">Bipolaris maydis</name>
    <dbReference type="NCBI Taxonomy" id="701091"/>
    <lineage>
        <taxon>Eukaryota</taxon>
        <taxon>Fungi</taxon>
        <taxon>Dikarya</taxon>
        <taxon>Ascomycota</taxon>
        <taxon>Pezizomycotina</taxon>
        <taxon>Dothideomycetes</taxon>
        <taxon>Pleosporomycetidae</taxon>
        <taxon>Pleosporales</taxon>
        <taxon>Pleosporineae</taxon>
        <taxon>Pleosporaceae</taxon>
        <taxon>Bipolaris</taxon>
    </lineage>
</organism>
<dbReference type="GO" id="GO:0043137">
    <property type="term" value="P:DNA replication, removal of RNA primer"/>
    <property type="evidence" value="ECO:0007669"/>
    <property type="project" value="TreeGrafter"/>
</dbReference>
<dbReference type="Proteomes" id="UP000016936">
    <property type="component" value="Unassembled WGS sequence"/>
</dbReference>
<dbReference type="GO" id="GO:0004523">
    <property type="term" value="F:RNA-DNA hybrid ribonuclease activity"/>
    <property type="evidence" value="ECO:0007669"/>
    <property type="project" value="UniProtKB-EC"/>
</dbReference>
<dbReference type="InterPro" id="IPR012337">
    <property type="entry name" value="RNaseH-like_sf"/>
</dbReference>
<comment type="similarity">
    <text evidence="2">Belongs to the RNase H family.</text>
</comment>
<dbReference type="GO" id="GO:0046872">
    <property type="term" value="F:metal ion binding"/>
    <property type="evidence" value="ECO:0007669"/>
    <property type="project" value="UniProtKB-KW"/>
</dbReference>
<protein>
    <recommendedName>
        <fullName evidence="3">ribonuclease H</fullName>
        <ecNumber evidence="3">3.1.26.4</ecNumber>
    </recommendedName>
</protein>
<dbReference type="GO" id="GO:0003676">
    <property type="term" value="F:nucleic acid binding"/>
    <property type="evidence" value="ECO:0007669"/>
    <property type="project" value="InterPro"/>
</dbReference>
<keyword evidence="5" id="KW-0479">Metal-binding</keyword>
<dbReference type="InterPro" id="IPR050092">
    <property type="entry name" value="RNase_H"/>
</dbReference>
<evidence type="ECO:0000256" key="3">
    <source>
        <dbReference type="ARBA" id="ARBA00012180"/>
    </source>
</evidence>
<keyword evidence="4" id="KW-0540">Nuclease</keyword>
<accession>M2VD61</accession>
<dbReference type="PANTHER" id="PTHR10642:SF26">
    <property type="entry name" value="RIBONUCLEASE H1"/>
    <property type="match status" value="1"/>
</dbReference>
<dbReference type="AlphaFoldDB" id="M2VD61"/>
<keyword evidence="10" id="KW-1185">Reference proteome</keyword>
<keyword evidence="6" id="KW-0255">Endonuclease</keyword>
<evidence type="ECO:0000313" key="10">
    <source>
        <dbReference type="Proteomes" id="UP000016936"/>
    </source>
</evidence>
<evidence type="ECO:0000259" key="8">
    <source>
        <dbReference type="PROSITE" id="PS50879"/>
    </source>
</evidence>
<dbReference type="EC" id="3.1.26.4" evidence="3"/>
<evidence type="ECO:0000313" key="9">
    <source>
        <dbReference type="EMBL" id="EMD97937.1"/>
    </source>
</evidence>
<dbReference type="InterPro" id="IPR036397">
    <property type="entry name" value="RNaseH_sf"/>
</dbReference>
<name>M2VD61_COCH5</name>
<dbReference type="EMBL" id="KB445569">
    <property type="protein sequence ID" value="EMD97937.1"/>
    <property type="molecule type" value="Genomic_DNA"/>
</dbReference>
<feature type="domain" description="RNase H type-1" evidence="8">
    <location>
        <begin position="1"/>
        <end position="84"/>
    </location>
</feature>